<evidence type="ECO:0000256" key="8">
    <source>
        <dbReference type="ARBA" id="ARBA00023125"/>
    </source>
</evidence>
<dbReference type="EMBL" id="QGGY01000015">
    <property type="protein sequence ID" value="PWJ72929.1"/>
    <property type="molecule type" value="Genomic_DNA"/>
</dbReference>
<dbReference type="Proteomes" id="UP000245412">
    <property type="component" value="Unassembled WGS sequence"/>
</dbReference>
<dbReference type="InterPro" id="IPR011010">
    <property type="entry name" value="DNA_brk_join_enz"/>
</dbReference>
<dbReference type="CDD" id="cd00397">
    <property type="entry name" value="DNA_BRE_C"/>
    <property type="match status" value="1"/>
</dbReference>
<evidence type="ECO:0000256" key="10">
    <source>
        <dbReference type="ARBA" id="ARBA00023306"/>
    </source>
</evidence>
<keyword evidence="8 11" id="KW-0238">DNA-binding</keyword>
<protein>
    <submittedName>
        <fullName evidence="14">Site-specific recombinase XerD</fullName>
    </submittedName>
</protein>
<evidence type="ECO:0000259" key="13">
    <source>
        <dbReference type="PROSITE" id="PS51900"/>
    </source>
</evidence>
<comment type="subcellular location">
    <subcellularLocation>
        <location evidence="2">Cytoplasm</location>
    </subcellularLocation>
</comment>
<evidence type="ECO:0000256" key="2">
    <source>
        <dbReference type="ARBA" id="ARBA00004496"/>
    </source>
</evidence>
<dbReference type="InterPro" id="IPR010998">
    <property type="entry name" value="Integrase_recombinase_N"/>
</dbReference>
<keyword evidence="4" id="KW-0963">Cytoplasm</keyword>
<evidence type="ECO:0000256" key="7">
    <source>
        <dbReference type="ARBA" id="ARBA00022908"/>
    </source>
</evidence>
<keyword evidence="9" id="KW-0233">DNA recombination</keyword>
<evidence type="ECO:0000256" key="5">
    <source>
        <dbReference type="ARBA" id="ARBA00022618"/>
    </source>
</evidence>
<evidence type="ECO:0000313" key="15">
    <source>
        <dbReference type="Proteomes" id="UP000245412"/>
    </source>
</evidence>
<gene>
    <name evidence="14" type="ORF">C7383_11585</name>
</gene>
<dbReference type="SUPFAM" id="SSF56349">
    <property type="entry name" value="DNA breaking-rejoining enzymes"/>
    <property type="match status" value="1"/>
</dbReference>
<evidence type="ECO:0000256" key="3">
    <source>
        <dbReference type="ARBA" id="ARBA00008857"/>
    </source>
</evidence>
<organism evidence="14 15">
    <name type="scientific">Murimonas intestini</name>
    <dbReference type="NCBI Taxonomy" id="1337051"/>
    <lineage>
        <taxon>Bacteria</taxon>
        <taxon>Bacillati</taxon>
        <taxon>Bacillota</taxon>
        <taxon>Clostridia</taxon>
        <taxon>Lachnospirales</taxon>
        <taxon>Lachnospiraceae</taxon>
        <taxon>Murimonas</taxon>
    </lineage>
</organism>
<evidence type="ECO:0000256" key="9">
    <source>
        <dbReference type="ARBA" id="ARBA00023172"/>
    </source>
</evidence>
<comment type="similarity">
    <text evidence="3">Belongs to the 'phage' integrase family.</text>
</comment>
<sequence>MTKDDVINNIIAAMQPVLDQPQIEQLKVVLLVKLHNYDIVESVYLPSTEVRDNDWILKRFAIDYLAMGRKESTIKQYSDSIRMLLRETGKTYDTITAQDIIDYLAIRQYRDHIAHNYKSTLMRGFCSFYKWAYKKRHVTEDITRDLEYVKVHKKQKDRLTDMEVEDMRDACKDERERAIIDLLLSTGMRVSELVGLNVNDIKLQEGTVSIYAEKTCTYRTGFLDVRAKKSLARYLEVRKGNDTALFVSVRAPYKRVKKGSMENICKAIGVRAGAHLKTTVHVFRKTFASRLYLKTKDIVLVSKLLGHASTAITIEYYLCEDLEDMRIRHNRAA</sequence>
<dbReference type="GO" id="GO:0005737">
    <property type="term" value="C:cytoplasm"/>
    <property type="evidence" value="ECO:0007669"/>
    <property type="project" value="UniProtKB-SubCell"/>
</dbReference>
<dbReference type="InterPro" id="IPR004107">
    <property type="entry name" value="Integrase_SAM-like_N"/>
</dbReference>
<feature type="domain" description="Tyr recombinase" evidence="12">
    <location>
        <begin position="154"/>
        <end position="330"/>
    </location>
</feature>
<evidence type="ECO:0000256" key="6">
    <source>
        <dbReference type="ARBA" id="ARBA00022829"/>
    </source>
</evidence>
<keyword evidence="5" id="KW-0132">Cell division</keyword>
<dbReference type="Gene3D" id="1.10.150.130">
    <property type="match status" value="1"/>
</dbReference>
<comment type="caution">
    <text evidence="14">The sequence shown here is derived from an EMBL/GenBank/DDBJ whole genome shotgun (WGS) entry which is preliminary data.</text>
</comment>
<dbReference type="Gene3D" id="1.10.443.10">
    <property type="entry name" value="Intergrase catalytic core"/>
    <property type="match status" value="1"/>
</dbReference>
<dbReference type="GO" id="GO:0051301">
    <property type="term" value="P:cell division"/>
    <property type="evidence" value="ECO:0007669"/>
    <property type="project" value="UniProtKB-KW"/>
</dbReference>
<dbReference type="PANTHER" id="PTHR30349:SF77">
    <property type="entry name" value="TYROSINE RECOMBINASE XERC"/>
    <property type="match status" value="1"/>
</dbReference>
<keyword evidence="10" id="KW-0131">Cell cycle</keyword>
<evidence type="ECO:0000259" key="12">
    <source>
        <dbReference type="PROSITE" id="PS51898"/>
    </source>
</evidence>
<reference evidence="14 15" key="1">
    <citation type="submission" date="2018-05" db="EMBL/GenBank/DDBJ databases">
        <authorList>
            <person name="Goeker M."/>
            <person name="Huntemann M."/>
            <person name="Clum A."/>
            <person name="Pillay M."/>
            <person name="Palaniappan K."/>
            <person name="Varghese N."/>
            <person name="Mikhailova N."/>
            <person name="Stamatis D."/>
            <person name="Reddy T."/>
            <person name="Daum C."/>
            <person name="Shapiro N."/>
            <person name="Ivanova N."/>
            <person name="Kyrpides N."/>
            <person name="Woyke T."/>
        </authorList>
    </citation>
    <scope>NUCLEOTIDE SEQUENCE [LARGE SCALE GENOMIC DNA]</scope>
    <source>
        <strain evidence="14 15">DSM 26524</strain>
    </source>
</reference>
<feature type="domain" description="Core-binding (CB)" evidence="13">
    <location>
        <begin position="55"/>
        <end position="133"/>
    </location>
</feature>
<evidence type="ECO:0000256" key="11">
    <source>
        <dbReference type="PROSITE-ProRule" id="PRU01248"/>
    </source>
</evidence>
<dbReference type="PROSITE" id="PS51900">
    <property type="entry name" value="CB"/>
    <property type="match status" value="1"/>
</dbReference>
<keyword evidence="6" id="KW-0159">Chromosome partition</keyword>
<evidence type="ECO:0000256" key="4">
    <source>
        <dbReference type="ARBA" id="ARBA00022490"/>
    </source>
</evidence>
<name>A0AB73SZP5_9FIRM</name>
<accession>A0AB73SZP5</accession>
<dbReference type="RefSeq" id="WP_257497869.1">
    <property type="nucleotide sequence ID" value="NZ_JANKBI010000015.1"/>
</dbReference>
<dbReference type="Pfam" id="PF13495">
    <property type="entry name" value="Phage_int_SAM_4"/>
    <property type="match status" value="1"/>
</dbReference>
<dbReference type="InterPro" id="IPR013762">
    <property type="entry name" value="Integrase-like_cat_sf"/>
</dbReference>
<keyword evidence="7" id="KW-0229">DNA integration</keyword>
<keyword evidence="15" id="KW-1185">Reference proteome</keyword>
<dbReference type="Pfam" id="PF00589">
    <property type="entry name" value="Phage_integrase"/>
    <property type="match status" value="1"/>
</dbReference>
<comment type="function">
    <text evidence="1">Site-specific tyrosine recombinase, which acts by catalyzing the cutting and rejoining of the recombining DNA molecules.</text>
</comment>
<dbReference type="AlphaFoldDB" id="A0AB73SZP5"/>
<evidence type="ECO:0000313" key="14">
    <source>
        <dbReference type="EMBL" id="PWJ72929.1"/>
    </source>
</evidence>
<dbReference type="PANTHER" id="PTHR30349">
    <property type="entry name" value="PHAGE INTEGRASE-RELATED"/>
    <property type="match status" value="1"/>
</dbReference>
<dbReference type="GO" id="GO:0006310">
    <property type="term" value="P:DNA recombination"/>
    <property type="evidence" value="ECO:0007669"/>
    <property type="project" value="UniProtKB-KW"/>
</dbReference>
<dbReference type="GO" id="GO:0007059">
    <property type="term" value="P:chromosome segregation"/>
    <property type="evidence" value="ECO:0007669"/>
    <property type="project" value="UniProtKB-KW"/>
</dbReference>
<dbReference type="InterPro" id="IPR002104">
    <property type="entry name" value="Integrase_catalytic"/>
</dbReference>
<dbReference type="InterPro" id="IPR050090">
    <property type="entry name" value="Tyrosine_recombinase_XerCD"/>
</dbReference>
<dbReference type="GO" id="GO:0015074">
    <property type="term" value="P:DNA integration"/>
    <property type="evidence" value="ECO:0007669"/>
    <property type="project" value="UniProtKB-KW"/>
</dbReference>
<proteinExistence type="inferred from homology"/>
<evidence type="ECO:0000256" key="1">
    <source>
        <dbReference type="ARBA" id="ARBA00003283"/>
    </source>
</evidence>
<dbReference type="InterPro" id="IPR044068">
    <property type="entry name" value="CB"/>
</dbReference>
<dbReference type="GO" id="GO:0003677">
    <property type="term" value="F:DNA binding"/>
    <property type="evidence" value="ECO:0007669"/>
    <property type="project" value="UniProtKB-UniRule"/>
</dbReference>
<dbReference type="PROSITE" id="PS51898">
    <property type="entry name" value="TYR_RECOMBINASE"/>
    <property type="match status" value="1"/>
</dbReference>